<comment type="caution">
    <text evidence="1">The sequence shown here is derived from an EMBL/GenBank/DDBJ whole genome shotgun (WGS) entry which is preliminary data.</text>
</comment>
<dbReference type="InterPro" id="IPR029064">
    <property type="entry name" value="Ribosomal_eL30-like_sf"/>
</dbReference>
<protein>
    <submittedName>
        <fullName evidence="1">50S ribosomal protein L7ae</fullName>
    </submittedName>
</protein>
<dbReference type="Proteomes" id="UP000824211">
    <property type="component" value="Unassembled WGS sequence"/>
</dbReference>
<sequence>MPKHNAAPQKPALPPEDGLFQALSLCRKAGKLVTGFDAVEEAALKGRAWLVLAAADASPKTVQRLTHNVGDLVDVLPTPLRMERLAALSLRPVAVCAVTDRNLARLCYDRLDACAATKHEEEMTE</sequence>
<keyword evidence="1" id="KW-0687">Ribonucleoprotein</keyword>
<reference evidence="1" key="2">
    <citation type="submission" date="2021-04" db="EMBL/GenBank/DDBJ databases">
        <authorList>
            <person name="Gilroy R."/>
        </authorList>
    </citation>
    <scope>NUCLEOTIDE SEQUENCE</scope>
    <source>
        <strain evidence="1">ChiHjej9B8-13557</strain>
    </source>
</reference>
<evidence type="ECO:0000313" key="1">
    <source>
        <dbReference type="EMBL" id="HJB58211.1"/>
    </source>
</evidence>
<dbReference type="EMBL" id="DWXX01000018">
    <property type="protein sequence ID" value="HJB58211.1"/>
    <property type="molecule type" value="Genomic_DNA"/>
</dbReference>
<gene>
    <name evidence="1" type="ORF">H9771_00890</name>
</gene>
<dbReference type="GO" id="GO:0005840">
    <property type="term" value="C:ribosome"/>
    <property type="evidence" value="ECO:0007669"/>
    <property type="project" value="UniProtKB-KW"/>
</dbReference>
<organism evidence="1 2">
    <name type="scientific">Candidatus Faecalibacterium faecipullorum</name>
    <dbReference type="NCBI Taxonomy" id="2838578"/>
    <lineage>
        <taxon>Bacteria</taxon>
        <taxon>Bacillati</taxon>
        <taxon>Bacillota</taxon>
        <taxon>Clostridia</taxon>
        <taxon>Eubacteriales</taxon>
        <taxon>Oscillospiraceae</taxon>
        <taxon>Faecalibacterium</taxon>
    </lineage>
</organism>
<name>A0A9D2MDT8_9FIRM</name>
<reference evidence="1" key="1">
    <citation type="journal article" date="2021" name="PeerJ">
        <title>Extensive microbial diversity within the chicken gut microbiome revealed by metagenomics and culture.</title>
        <authorList>
            <person name="Gilroy R."/>
            <person name="Ravi A."/>
            <person name="Getino M."/>
            <person name="Pursley I."/>
            <person name="Horton D.L."/>
            <person name="Alikhan N.F."/>
            <person name="Baker D."/>
            <person name="Gharbi K."/>
            <person name="Hall N."/>
            <person name="Watson M."/>
            <person name="Adriaenssens E.M."/>
            <person name="Foster-Nyarko E."/>
            <person name="Jarju S."/>
            <person name="Secka A."/>
            <person name="Antonio M."/>
            <person name="Oren A."/>
            <person name="Chaudhuri R.R."/>
            <person name="La Ragione R."/>
            <person name="Hildebrand F."/>
            <person name="Pallen M.J."/>
        </authorList>
    </citation>
    <scope>NUCLEOTIDE SEQUENCE</scope>
    <source>
        <strain evidence="1">ChiHjej9B8-13557</strain>
    </source>
</reference>
<dbReference type="AlphaFoldDB" id="A0A9D2MDT8"/>
<dbReference type="SUPFAM" id="SSF55315">
    <property type="entry name" value="L30e-like"/>
    <property type="match status" value="1"/>
</dbReference>
<evidence type="ECO:0000313" key="2">
    <source>
        <dbReference type="Proteomes" id="UP000824211"/>
    </source>
</evidence>
<dbReference type="Gene3D" id="3.30.1330.30">
    <property type="match status" value="1"/>
</dbReference>
<proteinExistence type="predicted"/>
<accession>A0A9D2MDT8</accession>
<keyword evidence="1" id="KW-0689">Ribosomal protein</keyword>